<dbReference type="InterPro" id="IPR011990">
    <property type="entry name" value="TPR-like_helical_dom_sf"/>
</dbReference>
<dbReference type="SUPFAM" id="SSF101898">
    <property type="entry name" value="NHL repeat"/>
    <property type="match status" value="1"/>
</dbReference>
<evidence type="ECO:0000256" key="2">
    <source>
        <dbReference type="PROSITE-ProRule" id="PRU00339"/>
    </source>
</evidence>
<dbReference type="InterPro" id="IPR011042">
    <property type="entry name" value="6-blade_b-propeller_TolB-like"/>
</dbReference>
<evidence type="ECO:0000313" key="4">
    <source>
        <dbReference type="EMBL" id="TGN08388.1"/>
    </source>
</evidence>
<dbReference type="OrthoDB" id="9792285at2"/>
<dbReference type="PANTHER" id="PTHR24104:SF25">
    <property type="entry name" value="PROTEIN LIN-41"/>
    <property type="match status" value="1"/>
</dbReference>
<evidence type="ECO:0000313" key="5">
    <source>
        <dbReference type="Proteomes" id="UP000298264"/>
    </source>
</evidence>
<dbReference type="Gene3D" id="1.25.40.10">
    <property type="entry name" value="Tetratricopeptide repeat domain"/>
    <property type="match status" value="1"/>
</dbReference>
<evidence type="ECO:0000256" key="1">
    <source>
        <dbReference type="ARBA" id="ARBA00022737"/>
    </source>
</evidence>
<dbReference type="PANTHER" id="PTHR24104">
    <property type="entry name" value="E3 UBIQUITIN-PROTEIN LIGASE NHLRC1-RELATED"/>
    <property type="match status" value="1"/>
</dbReference>
<name>A0A4V3JWU7_9LEPT</name>
<proteinExistence type="predicted"/>
<dbReference type="InterPro" id="IPR019734">
    <property type="entry name" value="TPR_rpt"/>
</dbReference>
<protein>
    <submittedName>
        <fullName evidence="4">6-bladed beta-propeller</fullName>
    </submittedName>
</protein>
<dbReference type="GO" id="GO:0008270">
    <property type="term" value="F:zinc ion binding"/>
    <property type="evidence" value="ECO:0007669"/>
    <property type="project" value="UniProtKB-KW"/>
</dbReference>
<feature type="repeat" description="TPR" evidence="2">
    <location>
        <begin position="31"/>
        <end position="64"/>
    </location>
</feature>
<keyword evidence="2" id="KW-0802">TPR repeat</keyword>
<gene>
    <name evidence="4" type="ORF">EHS11_15935</name>
</gene>
<dbReference type="RefSeq" id="WP_135765341.1">
    <property type="nucleotide sequence ID" value="NZ_RQHV01000061.1"/>
</dbReference>
<comment type="caution">
    <text evidence="4">The sequence shown here is derived from an EMBL/GenBank/DDBJ whole genome shotgun (WGS) entry which is preliminary data.</text>
</comment>
<dbReference type="PROSITE" id="PS51125">
    <property type="entry name" value="NHL"/>
    <property type="match status" value="1"/>
</dbReference>
<keyword evidence="5" id="KW-1185">Reference proteome</keyword>
<sequence length="677" mass="77609">MKRIIFILFLFVSTQIASIDFPNFQLGEEAAKEEFKKGLTYKNLKKYSAAKERFQKSVSLKKDFHLARLELANNYFLLGEWEQSLEELEILSTQRKSDLLLQSKIESLRLNIAGGSSSLERIFFKTLDGDHFRGNRFRNPVDIAFDEDGFFYIAGFDTSNIVQFNANGEPVSNWKGSITKRLEKPVSLAYHKQKLYVCDFSRDEVLVFNLKGKLLNTIGGTGSNWGSFHGPAGIAFDSSGNFYVSDSGNNRIQKFNSNGAFEFAWNGSDDTFLKNPAGLFVYQDKIYVVDKDNVRVLIFDFDGNLLSKVTKQEWKRPRNIRILENEMYVTDELTGIWSYSLEMGEWKLLPRFRDKKGVYRVLNRPFAVNIDPTGSFYAVDYGKHRVDVFSGKNNLLSNLDLKIESVDTSEFPNVHIYTRLRNRAGKEIIGVDRLAFRVYENDNMTPLFSLAKKEKLNEKMNLAFVYENSEILARSEGLLNDSLTPFFRSLTEWDNISLFRAGKDASLIIPSTKSQKEILAKIRDSKKEENYNFGKSAISALSQLTMNIGPRILVFLVASESKESHFLQYSKSRIVDYAKAHSVPIFVLSTSSSPSVKKSWIDITEPTNGKFIVLDGEGEERNLYSIFRSYFDYRYILSYKTDINPELIERYIKLVVDVDYRGVKGKDLGGYIVPYEN</sequence>
<organism evidence="4 5">
    <name type="scientific">Leptospira ilyithenensis</name>
    <dbReference type="NCBI Taxonomy" id="2484901"/>
    <lineage>
        <taxon>Bacteria</taxon>
        <taxon>Pseudomonadati</taxon>
        <taxon>Spirochaetota</taxon>
        <taxon>Spirochaetia</taxon>
        <taxon>Leptospirales</taxon>
        <taxon>Leptospiraceae</taxon>
        <taxon>Leptospira</taxon>
    </lineage>
</organism>
<dbReference type="SUPFAM" id="SSF48452">
    <property type="entry name" value="TPR-like"/>
    <property type="match status" value="1"/>
</dbReference>
<dbReference type="PROSITE" id="PS50005">
    <property type="entry name" value="TPR"/>
    <property type="match status" value="1"/>
</dbReference>
<dbReference type="InterPro" id="IPR001258">
    <property type="entry name" value="NHL_repeat"/>
</dbReference>
<accession>A0A4V3JWU7</accession>
<feature type="repeat" description="NHL" evidence="3">
    <location>
        <begin position="215"/>
        <end position="258"/>
    </location>
</feature>
<evidence type="ECO:0000256" key="3">
    <source>
        <dbReference type="PROSITE-ProRule" id="PRU00504"/>
    </source>
</evidence>
<reference evidence="4" key="1">
    <citation type="journal article" date="2019" name="PLoS Negl. Trop. Dis.">
        <title>Revisiting the worldwide diversity of Leptospira species in the environment.</title>
        <authorList>
            <person name="Vincent A.T."/>
            <person name="Schiettekatte O."/>
            <person name="Bourhy P."/>
            <person name="Veyrier F.J."/>
            <person name="Picardeau M."/>
        </authorList>
    </citation>
    <scope>NUCLEOTIDE SEQUENCE [LARGE SCALE GENOMIC DNA]</scope>
    <source>
        <strain evidence="4">201400974</strain>
    </source>
</reference>
<dbReference type="EMBL" id="RQHV01000061">
    <property type="protein sequence ID" value="TGN08388.1"/>
    <property type="molecule type" value="Genomic_DNA"/>
</dbReference>
<dbReference type="AlphaFoldDB" id="A0A4V3JWU7"/>
<dbReference type="Gene3D" id="2.120.10.30">
    <property type="entry name" value="TolB, C-terminal domain"/>
    <property type="match status" value="2"/>
</dbReference>
<dbReference type="InterPro" id="IPR050952">
    <property type="entry name" value="TRIM-NHL_E3_ligases"/>
</dbReference>
<keyword evidence="1" id="KW-0677">Repeat</keyword>
<dbReference type="Proteomes" id="UP000298264">
    <property type="component" value="Unassembled WGS sequence"/>
</dbReference>
<dbReference type="Pfam" id="PF01436">
    <property type="entry name" value="NHL"/>
    <property type="match status" value="1"/>
</dbReference>
<dbReference type="CDD" id="cd05819">
    <property type="entry name" value="NHL"/>
    <property type="match status" value="1"/>
</dbReference>